<protein>
    <submittedName>
        <fullName evidence="2">S41 family peptidase</fullName>
    </submittedName>
</protein>
<reference evidence="2 3" key="1">
    <citation type="submission" date="2024-04" db="EMBL/GenBank/DDBJ databases">
        <title>WGS of bacteria from Torrens River.</title>
        <authorList>
            <person name="Wyrsch E.R."/>
            <person name="Drigo B."/>
        </authorList>
    </citation>
    <scope>NUCLEOTIDE SEQUENCE [LARGE SCALE GENOMIC DNA]</scope>
    <source>
        <strain evidence="2 3">TWI391</strain>
    </source>
</reference>
<dbReference type="InterPro" id="IPR005151">
    <property type="entry name" value="Tail-specific_protease"/>
</dbReference>
<feature type="domain" description="Tail specific protease" evidence="1">
    <location>
        <begin position="119"/>
        <end position="353"/>
    </location>
</feature>
<evidence type="ECO:0000313" key="3">
    <source>
        <dbReference type="Proteomes" id="UP001409291"/>
    </source>
</evidence>
<keyword evidence="3" id="KW-1185">Reference proteome</keyword>
<dbReference type="SUPFAM" id="SSF52096">
    <property type="entry name" value="ClpP/crotonase"/>
    <property type="match status" value="1"/>
</dbReference>
<dbReference type="SMART" id="SM00245">
    <property type="entry name" value="TSPc"/>
    <property type="match status" value="1"/>
</dbReference>
<dbReference type="RefSeq" id="WP_346582804.1">
    <property type="nucleotide sequence ID" value="NZ_JBDJNQ010000013.1"/>
</dbReference>
<dbReference type="PANTHER" id="PTHR32060:SF30">
    <property type="entry name" value="CARBOXY-TERMINAL PROCESSING PROTEASE CTPA"/>
    <property type="match status" value="1"/>
</dbReference>
<sequence length="416" mass="47334">MTSSKKRCLIFFKLLPITALIFSCKKNKFVDSDVSPKTGSRTELTIDSLYLYAKEIYLWNETLPDYHVFSPRDRYSDIIPEINALKKELFDISQIKINQSTKLPYEFTYYGLPKYSFLDQIRTVKLKGANDQVVQKDDIIFSQIDNLSYLAIHTFPQLSSVKTDLNVALSEIAKHNPKTIVIDLRYNSGGYIETAEYLANLISPSSLNGKVMYSESFNSTLKSGNLKLLKNQPYLDNNGNYVTINGRQATMADVDYSENGNTYFFKKVGNLESVKNIYFIISSVTASASELLISSFKPYLNVKIVGEKTYGKPVGSFSINIDDYSIYLSSFLIKNGQGWSDYFNGIDPNIKVLMPSNPNLGDPEEACLKSILLDLNLSQVKTIEKNFKRQVRGENFQSNKKDIRNFLLENRLKLKN</sequence>
<gene>
    <name evidence="2" type="ORF">ABE541_21980</name>
</gene>
<evidence type="ECO:0000313" key="2">
    <source>
        <dbReference type="EMBL" id="MEN5379952.1"/>
    </source>
</evidence>
<dbReference type="Gene3D" id="3.90.226.10">
    <property type="entry name" value="2-enoyl-CoA Hydratase, Chain A, domain 1"/>
    <property type="match status" value="1"/>
</dbReference>
<dbReference type="Pfam" id="PF03572">
    <property type="entry name" value="Peptidase_S41"/>
    <property type="match status" value="1"/>
</dbReference>
<dbReference type="EMBL" id="JBDJNQ010000013">
    <property type="protein sequence ID" value="MEN5379952.1"/>
    <property type="molecule type" value="Genomic_DNA"/>
</dbReference>
<proteinExistence type="predicted"/>
<dbReference type="Gene3D" id="3.30.750.170">
    <property type="match status" value="1"/>
</dbReference>
<dbReference type="Proteomes" id="UP001409291">
    <property type="component" value="Unassembled WGS sequence"/>
</dbReference>
<name>A0ABV0BZ86_9SPHI</name>
<evidence type="ECO:0000259" key="1">
    <source>
        <dbReference type="SMART" id="SM00245"/>
    </source>
</evidence>
<dbReference type="PROSITE" id="PS51257">
    <property type="entry name" value="PROKAR_LIPOPROTEIN"/>
    <property type="match status" value="1"/>
</dbReference>
<comment type="caution">
    <text evidence="2">The sequence shown here is derived from an EMBL/GenBank/DDBJ whole genome shotgun (WGS) entry which is preliminary data.</text>
</comment>
<accession>A0ABV0BZ86</accession>
<organism evidence="2 3">
    <name type="scientific">Sphingobacterium kitahiroshimense</name>
    <dbReference type="NCBI Taxonomy" id="470446"/>
    <lineage>
        <taxon>Bacteria</taxon>
        <taxon>Pseudomonadati</taxon>
        <taxon>Bacteroidota</taxon>
        <taxon>Sphingobacteriia</taxon>
        <taxon>Sphingobacteriales</taxon>
        <taxon>Sphingobacteriaceae</taxon>
        <taxon>Sphingobacterium</taxon>
    </lineage>
</organism>
<dbReference type="PANTHER" id="PTHR32060">
    <property type="entry name" value="TAIL-SPECIFIC PROTEASE"/>
    <property type="match status" value="1"/>
</dbReference>
<dbReference type="InterPro" id="IPR029045">
    <property type="entry name" value="ClpP/crotonase-like_dom_sf"/>
</dbReference>